<dbReference type="Gene3D" id="3.30.420.40">
    <property type="match status" value="2"/>
</dbReference>
<dbReference type="RefSeq" id="WP_119579113.1">
    <property type="nucleotide sequence ID" value="NZ_QXEC01000026.1"/>
</dbReference>
<dbReference type="GO" id="GO:0016301">
    <property type="term" value="F:kinase activity"/>
    <property type="evidence" value="ECO:0007669"/>
    <property type="project" value="UniProtKB-KW"/>
</dbReference>
<evidence type="ECO:0000259" key="5">
    <source>
        <dbReference type="Pfam" id="PF00370"/>
    </source>
</evidence>
<evidence type="ECO:0000259" key="6">
    <source>
        <dbReference type="Pfam" id="PF02782"/>
    </source>
</evidence>
<keyword evidence="4" id="KW-0418">Kinase</keyword>
<protein>
    <recommendedName>
        <fullName evidence="9">Xylulose kinase</fullName>
    </recommendedName>
</protein>
<dbReference type="InterPro" id="IPR000577">
    <property type="entry name" value="Carb_kinase_FGGY"/>
</dbReference>
<keyword evidence="2" id="KW-0119">Carbohydrate metabolism</keyword>
<comment type="similarity">
    <text evidence="1">Belongs to the FGGY kinase family.</text>
</comment>
<dbReference type="PANTHER" id="PTHR43095">
    <property type="entry name" value="SUGAR KINASE"/>
    <property type="match status" value="1"/>
</dbReference>
<evidence type="ECO:0000313" key="7">
    <source>
        <dbReference type="EMBL" id="RIV34579.1"/>
    </source>
</evidence>
<keyword evidence="2" id="KW-0859">Xylose metabolism</keyword>
<accession>A0A418MQ16</accession>
<dbReference type="InterPro" id="IPR050406">
    <property type="entry name" value="FGGY_Carb_Kinase"/>
</dbReference>
<dbReference type="Pfam" id="PF02782">
    <property type="entry name" value="FGGY_C"/>
    <property type="match status" value="1"/>
</dbReference>
<evidence type="ECO:0008006" key="9">
    <source>
        <dbReference type="Google" id="ProtNLM"/>
    </source>
</evidence>
<comment type="caution">
    <text evidence="7">The sequence shown here is derived from an EMBL/GenBank/DDBJ whole genome shotgun (WGS) entry which is preliminary data.</text>
</comment>
<proteinExistence type="inferred from homology"/>
<sequence length="514" mass="54673">MTKRYLLGIDVGSSGIRAGVFEADGSFVAGGSASFIARSAQPGQLVYHDDDLRTALYTSIRNAIAKGVDPREIEGVSVAVPATLTMFDRDGGMPFHMMSVMDGRAGRYYGEARQRLEAAGLSLDDFFRINRAPMIWLTQFLALRDLYPAEFDRVQKVGLSGHSAVIRALGYDGYADTDDEAAFSNIYDVERRRYDPSLAAAFDIEPAIFAPFLAPGTPVGAVTADVAAQSGLVEGTRIYVGSSDSVAQTVALNGFDPDVSVLSLGTTGIVIKRTPHFIDIPDPTTTITTAGFDDWKVSTGSPSFGASYRWLKENICYGDAIDATDEQAIYERINTRAARSAIGANGVTFLPHFWGTLSNPFARTTLIGLDFTNTTDDVVRAVLEGTAFDLAEAIGFVDTAVGESPPILRTTGGGSQSPLWLQIIADVTGRSLELTQCPPQYTGCLGAAAIAGIGAGVYADHTEAAQTVAKVNRVVEADPSTADAYREASALYERAARTLSEHVYSAPALPLAAA</sequence>
<evidence type="ECO:0000256" key="1">
    <source>
        <dbReference type="ARBA" id="ARBA00009156"/>
    </source>
</evidence>
<dbReference type="Proteomes" id="UP000283832">
    <property type="component" value="Unassembled WGS sequence"/>
</dbReference>
<dbReference type="PIRSF" id="PIRSF000538">
    <property type="entry name" value="GlpK"/>
    <property type="match status" value="1"/>
</dbReference>
<dbReference type="EMBL" id="QXEC01000026">
    <property type="protein sequence ID" value="RIV34579.1"/>
    <property type="molecule type" value="Genomic_DNA"/>
</dbReference>
<gene>
    <name evidence="7" type="ORF">D2L64_21980</name>
</gene>
<organism evidence="7 8">
    <name type="scientific">Micromonospora radicis</name>
    <dbReference type="NCBI Taxonomy" id="1894971"/>
    <lineage>
        <taxon>Bacteria</taxon>
        <taxon>Bacillati</taxon>
        <taxon>Actinomycetota</taxon>
        <taxon>Actinomycetes</taxon>
        <taxon>Micromonosporales</taxon>
        <taxon>Micromonosporaceae</taxon>
        <taxon>Micromonospora</taxon>
    </lineage>
</organism>
<dbReference type="GO" id="GO:0042732">
    <property type="term" value="P:D-xylose metabolic process"/>
    <property type="evidence" value="ECO:0007669"/>
    <property type="project" value="UniProtKB-KW"/>
</dbReference>
<reference evidence="7 8" key="1">
    <citation type="submission" date="2018-08" db="EMBL/GenBank/DDBJ databases">
        <title>Jishengella sp. nov., isolated from a root of Azadirachta indica A. Juss. var. siamensis Valenton.</title>
        <authorList>
            <person name="Kuncharoen N."/>
            <person name="Tanasupawat S."/>
            <person name="Kudo T."/>
            <person name="Ohkuma M."/>
        </authorList>
    </citation>
    <scope>NUCLEOTIDE SEQUENCE [LARGE SCALE GENOMIC DNA]</scope>
    <source>
        <strain evidence="7 8">AZ1-13</strain>
    </source>
</reference>
<keyword evidence="3" id="KW-0808">Transferase</keyword>
<dbReference type="InterPro" id="IPR018484">
    <property type="entry name" value="FGGY_N"/>
</dbReference>
<name>A0A418MQ16_9ACTN</name>
<dbReference type="InterPro" id="IPR043129">
    <property type="entry name" value="ATPase_NBD"/>
</dbReference>
<feature type="domain" description="Carbohydrate kinase FGGY C-terminal" evidence="6">
    <location>
        <begin position="262"/>
        <end position="454"/>
    </location>
</feature>
<evidence type="ECO:0000256" key="2">
    <source>
        <dbReference type="ARBA" id="ARBA00022629"/>
    </source>
</evidence>
<dbReference type="Pfam" id="PF00370">
    <property type="entry name" value="FGGY_N"/>
    <property type="match status" value="1"/>
</dbReference>
<evidence type="ECO:0000256" key="3">
    <source>
        <dbReference type="ARBA" id="ARBA00022679"/>
    </source>
</evidence>
<dbReference type="PANTHER" id="PTHR43095:SF5">
    <property type="entry name" value="XYLULOSE KINASE"/>
    <property type="match status" value="1"/>
</dbReference>
<evidence type="ECO:0000256" key="4">
    <source>
        <dbReference type="ARBA" id="ARBA00022777"/>
    </source>
</evidence>
<keyword evidence="8" id="KW-1185">Reference proteome</keyword>
<dbReference type="OrthoDB" id="9782710at2"/>
<dbReference type="InterPro" id="IPR018485">
    <property type="entry name" value="FGGY_C"/>
</dbReference>
<feature type="domain" description="Carbohydrate kinase FGGY N-terminal" evidence="5">
    <location>
        <begin position="5"/>
        <end position="248"/>
    </location>
</feature>
<dbReference type="SUPFAM" id="SSF53067">
    <property type="entry name" value="Actin-like ATPase domain"/>
    <property type="match status" value="2"/>
</dbReference>
<dbReference type="AlphaFoldDB" id="A0A418MQ16"/>
<evidence type="ECO:0000313" key="8">
    <source>
        <dbReference type="Proteomes" id="UP000283832"/>
    </source>
</evidence>